<protein>
    <submittedName>
        <fullName evidence="1">Putative secreted protein</fullName>
    </submittedName>
</protein>
<dbReference type="AlphaFoldDB" id="A0A6B0UAM9"/>
<dbReference type="EMBL" id="GIFC01006575">
    <property type="protein sequence ID" value="MXU88658.1"/>
    <property type="molecule type" value="Transcribed_RNA"/>
</dbReference>
<proteinExistence type="predicted"/>
<reference evidence="1" key="1">
    <citation type="submission" date="2019-12" db="EMBL/GenBank/DDBJ databases">
        <title>An insight into the sialome of adult female Ixodes ricinus ticks feeding for 6 days.</title>
        <authorList>
            <person name="Perner J."/>
            <person name="Ribeiro J.M.C."/>
        </authorList>
    </citation>
    <scope>NUCLEOTIDE SEQUENCE</scope>
    <source>
        <strain evidence="1">Semi-engorged</strain>
        <tissue evidence="1">Salivary glands</tissue>
    </source>
</reference>
<sequence length="103" mass="11054">MASSSALLGTSLLTTAASFDEAFFATMTNFAVSIFGVSSGANRSTSMVDSREVLPTQEMCPRSLMSKWVGNSMLSLWMLSTKAVTTFTGMGTPKLMPGYCRCR</sequence>
<name>A0A6B0UAM9_IXORI</name>
<accession>A0A6B0UAM9</accession>
<evidence type="ECO:0000313" key="1">
    <source>
        <dbReference type="EMBL" id="MXU88658.1"/>
    </source>
</evidence>
<organism evidence="1">
    <name type="scientific">Ixodes ricinus</name>
    <name type="common">Common tick</name>
    <name type="synonym">Acarus ricinus</name>
    <dbReference type="NCBI Taxonomy" id="34613"/>
    <lineage>
        <taxon>Eukaryota</taxon>
        <taxon>Metazoa</taxon>
        <taxon>Ecdysozoa</taxon>
        <taxon>Arthropoda</taxon>
        <taxon>Chelicerata</taxon>
        <taxon>Arachnida</taxon>
        <taxon>Acari</taxon>
        <taxon>Parasitiformes</taxon>
        <taxon>Ixodida</taxon>
        <taxon>Ixodoidea</taxon>
        <taxon>Ixodidae</taxon>
        <taxon>Ixodinae</taxon>
        <taxon>Ixodes</taxon>
    </lineage>
</organism>